<proteinExistence type="predicted"/>
<gene>
    <name evidence="1" type="ORF">ACFQSB_21115</name>
</gene>
<organism evidence="1 2">
    <name type="scientific">Sphaerisporangium rhizosphaerae</name>
    <dbReference type="NCBI Taxonomy" id="2269375"/>
    <lineage>
        <taxon>Bacteria</taxon>
        <taxon>Bacillati</taxon>
        <taxon>Actinomycetota</taxon>
        <taxon>Actinomycetes</taxon>
        <taxon>Streptosporangiales</taxon>
        <taxon>Streptosporangiaceae</taxon>
        <taxon>Sphaerisporangium</taxon>
    </lineage>
</organism>
<dbReference type="RefSeq" id="WP_380828551.1">
    <property type="nucleotide sequence ID" value="NZ_JBHTCG010000013.1"/>
</dbReference>
<accession>A0ABW2P8D8</accession>
<dbReference type="EMBL" id="JBHTCG010000013">
    <property type="protein sequence ID" value="MFC7384727.1"/>
    <property type="molecule type" value="Genomic_DNA"/>
</dbReference>
<name>A0ABW2P8D8_9ACTN</name>
<evidence type="ECO:0000313" key="1">
    <source>
        <dbReference type="EMBL" id="MFC7384727.1"/>
    </source>
</evidence>
<comment type="caution">
    <text evidence="1">The sequence shown here is derived from an EMBL/GenBank/DDBJ whole genome shotgun (WGS) entry which is preliminary data.</text>
</comment>
<reference evidence="2" key="1">
    <citation type="journal article" date="2019" name="Int. J. Syst. Evol. Microbiol.">
        <title>The Global Catalogue of Microorganisms (GCM) 10K type strain sequencing project: providing services to taxonomists for standard genome sequencing and annotation.</title>
        <authorList>
            <consortium name="The Broad Institute Genomics Platform"/>
            <consortium name="The Broad Institute Genome Sequencing Center for Infectious Disease"/>
            <person name="Wu L."/>
            <person name="Ma J."/>
        </authorList>
    </citation>
    <scope>NUCLEOTIDE SEQUENCE [LARGE SCALE GENOMIC DNA]</scope>
    <source>
        <strain evidence="2">CECT 7649</strain>
    </source>
</reference>
<protein>
    <submittedName>
        <fullName evidence="1">Uncharacterized protein</fullName>
    </submittedName>
</protein>
<dbReference type="Proteomes" id="UP001596496">
    <property type="component" value="Unassembled WGS sequence"/>
</dbReference>
<sequence>MAENSIKVSCTIDEVSEGLAFDVEGGQALLDGGVQVASAGVDDAEVYVGVGYAHGGVAGAVGAGVDLDGFEGVFFGAVVVFEPGVGGGGVEEPFGVVEDEVVVGVGGDGEFGEGCRLLE</sequence>
<evidence type="ECO:0000313" key="2">
    <source>
        <dbReference type="Proteomes" id="UP001596496"/>
    </source>
</evidence>
<keyword evidence="2" id="KW-1185">Reference proteome</keyword>